<organism evidence="3 4">
    <name type="scientific">Streptomyces qinglanensis</name>
    <dbReference type="NCBI Taxonomy" id="943816"/>
    <lineage>
        <taxon>Bacteria</taxon>
        <taxon>Bacillati</taxon>
        <taxon>Actinomycetota</taxon>
        <taxon>Actinomycetes</taxon>
        <taxon>Kitasatosporales</taxon>
        <taxon>Streptomycetaceae</taxon>
        <taxon>Streptomyces</taxon>
    </lineage>
</organism>
<dbReference type="InterPro" id="IPR006015">
    <property type="entry name" value="Universal_stress_UspA"/>
</dbReference>
<dbReference type="Gene3D" id="3.40.50.620">
    <property type="entry name" value="HUPs"/>
    <property type="match status" value="2"/>
</dbReference>
<dbReference type="InterPro" id="IPR014729">
    <property type="entry name" value="Rossmann-like_a/b/a_fold"/>
</dbReference>
<dbReference type="PATRIC" id="fig|943816.4.peg.2778"/>
<dbReference type="EMBL" id="LJGV01000022">
    <property type="protein sequence ID" value="OEU99151.1"/>
    <property type="molecule type" value="Genomic_DNA"/>
</dbReference>
<evidence type="ECO:0000313" key="4">
    <source>
        <dbReference type="Proteomes" id="UP000175829"/>
    </source>
</evidence>
<dbReference type="PANTHER" id="PTHR46268:SF6">
    <property type="entry name" value="UNIVERSAL STRESS PROTEIN UP12"/>
    <property type="match status" value="1"/>
</dbReference>
<evidence type="ECO:0000313" key="3">
    <source>
        <dbReference type="EMBL" id="OEU99151.1"/>
    </source>
</evidence>
<dbReference type="AlphaFoldDB" id="A0A1E7K5H8"/>
<reference evidence="3 4" key="1">
    <citation type="journal article" date="2016" name="Front. Microbiol.">
        <title>Comparative Genomics Analysis of Streptomyces Species Reveals Their Adaptation to the Marine Environment and Their Diversity at the Genomic Level.</title>
        <authorList>
            <person name="Tian X."/>
            <person name="Zhang Z."/>
            <person name="Yang T."/>
            <person name="Chen M."/>
            <person name="Li J."/>
            <person name="Chen F."/>
            <person name="Yang J."/>
            <person name="Li W."/>
            <person name="Zhang B."/>
            <person name="Zhang Z."/>
            <person name="Wu J."/>
            <person name="Zhang C."/>
            <person name="Long L."/>
            <person name="Xiao J."/>
        </authorList>
    </citation>
    <scope>NUCLEOTIDE SEQUENCE [LARGE SCALE GENOMIC DNA]</scope>
    <source>
        <strain evidence="3 4">SCSIO M10379</strain>
    </source>
</reference>
<sequence>MTDTIAVGFDGSAESQAAIDWAALEAERQGTGLRLVHVWRWQPHASAADPDKEHEWIARVPREAAQRLAEHHPGLRVEQLSVPGVAADVLVELTEEARLLVLGSRALGRASGFLLGSVGQEVTARARCPVVMVRASFQDEEVRESRTPRVGPSPGPVVVGLDLVKPSRAILQFAFEAAALRGTGLRAVHVWKLPAVFTYGPRMIDQTQRSELGRREHQLLSTAVLPWREEYPQVTVDEQAAPGNASRHLIERADDASLLVVGRRVQRPALGTRLGPVTQAALHHATPPVAVVPHI</sequence>
<dbReference type="RefSeq" id="WP_069992113.1">
    <property type="nucleotide sequence ID" value="NZ_LJGV01000022.1"/>
</dbReference>
<feature type="domain" description="UspA" evidence="2">
    <location>
        <begin position="156"/>
        <end position="293"/>
    </location>
</feature>
<dbReference type="PRINTS" id="PR01438">
    <property type="entry name" value="UNVRSLSTRESS"/>
</dbReference>
<name>A0A1E7K5H8_9ACTN</name>
<comment type="caution">
    <text evidence="3">The sequence shown here is derived from an EMBL/GenBank/DDBJ whole genome shotgun (WGS) entry which is preliminary data.</text>
</comment>
<evidence type="ECO:0000259" key="2">
    <source>
        <dbReference type="Pfam" id="PF00582"/>
    </source>
</evidence>
<gene>
    <name evidence="3" type="ORF">AN217_16535</name>
</gene>
<dbReference type="SUPFAM" id="SSF52402">
    <property type="entry name" value="Adenine nucleotide alpha hydrolases-like"/>
    <property type="match status" value="2"/>
</dbReference>
<accession>A0A1E7K5H8</accession>
<dbReference type="Proteomes" id="UP000175829">
    <property type="component" value="Unassembled WGS sequence"/>
</dbReference>
<dbReference type="InterPro" id="IPR006016">
    <property type="entry name" value="UspA"/>
</dbReference>
<evidence type="ECO:0000256" key="1">
    <source>
        <dbReference type="ARBA" id="ARBA00008791"/>
    </source>
</evidence>
<proteinExistence type="inferred from homology"/>
<dbReference type="PANTHER" id="PTHR46268">
    <property type="entry name" value="STRESS RESPONSE PROTEIN NHAX"/>
    <property type="match status" value="1"/>
</dbReference>
<feature type="domain" description="UspA" evidence="2">
    <location>
        <begin position="1"/>
        <end position="134"/>
    </location>
</feature>
<dbReference type="Pfam" id="PF00582">
    <property type="entry name" value="Usp"/>
    <property type="match status" value="2"/>
</dbReference>
<protein>
    <recommendedName>
        <fullName evidence="2">UspA domain-containing protein</fullName>
    </recommendedName>
</protein>
<comment type="similarity">
    <text evidence="1">Belongs to the universal stress protein A family.</text>
</comment>